<organism evidence="1 2">
    <name type="scientific">Rippkaea orientalis (strain PCC 8801 / RF-1)</name>
    <name type="common">Cyanothece sp. (strain PCC 8801)</name>
    <dbReference type="NCBI Taxonomy" id="41431"/>
    <lineage>
        <taxon>Bacteria</taxon>
        <taxon>Bacillati</taxon>
        <taxon>Cyanobacteriota</taxon>
        <taxon>Cyanophyceae</taxon>
        <taxon>Oscillatoriophycideae</taxon>
        <taxon>Chroococcales</taxon>
        <taxon>Aphanothecaceae</taxon>
        <taxon>Rippkaea</taxon>
        <taxon>Rippkaea orientalis</taxon>
    </lineage>
</organism>
<dbReference type="KEGG" id="cyp:PCC8801_0509"/>
<dbReference type="STRING" id="41431.PCC8801_0509"/>
<gene>
    <name evidence="1" type="ordered locus">PCC8801_0509</name>
</gene>
<accession>B7JVM9</accession>
<name>B7JVM9_RIPO1</name>
<dbReference type="InterPro" id="IPR017589">
    <property type="entry name" value="CRISPR-assoc_prot_Cas10d/Csc3"/>
</dbReference>
<dbReference type="OrthoDB" id="414891at2"/>
<reference evidence="2" key="1">
    <citation type="journal article" date="2011" name="MBio">
        <title>Novel metabolic attributes of the genus Cyanothece, comprising a group of unicellular nitrogen-fixing Cyanobacteria.</title>
        <authorList>
            <person name="Bandyopadhyay A."/>
            <person name="Elvitigala T."/>
            <person name="Welsh E."/>
            <person name="Stockel J."/>
            <person name="Liberton M."/>
            <person name="Min H."/>
            <person name="Sherman L.A."/>
            <person name="Pakrasi H.B."/>
        </authorList>
    </citation>
    <scope>NUCLEOTIDE SEQUENCE [LARGE SCALE GENOMIC DNA]</scope>
    <source>
        <strain evidence="2">PCC 8801</strain>
    </source>
</reference>
<dbReference type="EMBL" id="CP001287">
    <property type="protein sequence ID" value="ACK64600.1"/>
    <property type="molecule type" value="Genomic_DNA"/>
</dbReference>
<evidence type="ECO:0000313" key="2">
    <source>
        <dbReference type="Proteomes" id="UP000008204"/>
    </source>
</evidence>
<sequence>MTLLQILLLETISQDTDPILISYLETVLPAMEPEFALIPALGGSQQIHYQNLIAIGNRYAQENAKRFSDKADQNLLVHVLNALLTAWNLVDHLTKPLSDIEKYLLCLGLTLHDYNKYCLGHGEESPKVSNINEIINICQELGKKLNFQAFWSDWEQYLPEIVYLAQNTQFKAGTNAIPANYPLFTLADSRRLDLPLRRLLAFGDIAVHLQDPADIISKTGGDRLREHLRFLGIKKALVYHRLRDTLGILSNGIHNATLRFAKDLNWQPLLFFAQGVIYLAPIDYTSPEKMELQGFIWQEISQLLASSMLKGEIGFKRDGKGLKVAPQTLELFTPVQLIRNLADVINVKVANAKVPATPKRLEKLELTEIERQLLEKGADLRADRIAELIILAQREFLADSPEFIDWTLQFWGLEKQITAEQTQEQSGGVNYGWYRVAANYIANHFTLSLEDVSGKLVDFCQQLADWATSNQLLSSHSSSTFEVFNSYLEQYLEIQGWQSSTPNLSQELSTYIMAKTQSSKQPICSLSSGEFISEDQMDSVVLFKPQQYSNKNPLGGGKIKRGISKIWALEMLLRQALWTVPSGKFEDQQPVFLYIFPAYVYSPQIAAAIRSLVNDMKRVNLWDVRKHWLHEDMNLDSLRSLQWRKEEAEVGRFKDKYSRADIPFMGTVYTTTRGKTLTEAWIDPAFLTLALPILLGVKVIATSSSVPLYNSDNDFLDSVILDAPAGFWQLLKLSTSLRIQELSVALKRLLTIYTIHLDNRSNPPDARWQALNSTVREVITDVLNVFSIADEKLREDQREASPQEVQRYWKFAEIFAQGDTIMTEKLKLTKELVRQYRTFYQVKWSESSHTILLPLTKALEEILSTPEHWDDEELILQGAGILNDALDRQEVYKRPLLQDKSIPYEIRKQQELQAIHQFMTTCVKELFGQMCKGDRALLQEYRNRIKSGAESAYKLLAFEEKSNSSQQQKSSEDQ</sequence>
<dbReference type="RefSeq" id="WP_012593877.1">
    <property type="nucleotide sequence ID" value="NC_011726.1"/>
</dbReference>
<dbReference type="HOGENOM" id="CLU_280448_0_0_3"/>
<dbReference type="eggNOG" id="ENOG502Z9BK">
    <property type="taxonomic scope" value="Bacteria"/>
</dbReference>
<dbReference type="Proteomes" id="UP000008204">
    <property type="component" value="Chromosome"/>
</dbReference>
<keyword evidence="2" id="KW-1185">Reference proteome</keyword>
<dbReference type="AlphaFoldDB" id="B7JVM9"/>
<protein>
    <submittedName>
        <fullName evidence="1">CRISPR-associated protein Csc3</fullName>
    </submittedName>
</protein>
<dbReference type="NCBIfam" id="TIGR03174">
    <property type="entry name" value="cas_Csc3"/>
    <property type="match status" value="2"/>
</dbReference>
<evidence type="ECO:0000313" key="1">
    <source>
        <dbReference type="EMBL" id="ACK64600.1"/>
    </source>
</evidence>
<proteinExistence type="predicted"/>